<accession>A0A061RL66</accession>
<dbReference type="GO" id="GO:0004114">
    <property type="term" value="F:3',5'-cyclic-nucleotide phosphodiesterase activity"/>
    <property type="evidence" value="ECO:0007669"/>
    <property type="project" value="InterPro"/>
</dbReference>
<feature type="domain" description="PDEase" evidence="4">
    <location>
        <begin position="161"/>
        <end position="352"/>
    </location>
</feature>
<evidence type="ECO:0000313" key="5">
    <source>
        <dbReference type="EMBL" id="JAC71400.1"/>
    </source>
</evidence>
<protein>
    <recommendedName>
        <fullName evidence="4">PDEase domain-containing protein</fullName>
    </recommendedName>
</protein>
<name>A0A061RL66_9CHLO</name>
<gene>
    <name evidence="5" type="ORF">TSPGSL018_2012</name>
</gene>
<dbReference type="InterPro" id="IPR002073">
    <property type="entry name" value="PDEase_catalytic_dom"/>
</dbReference>
<evidence type="ECO:0000256" key="1">
    <source>
        <dbReference type="ARBA" id="ARBA00022723"/>
    </source>
</evidence>
<keyword evidence="2" id="KW-0378">Hydrolase</keyword>
<dbReference type="PANTHER" id="PTHR11347">
    <property type="entry name" value="CYCLIC NUCLEOTIDE PHOSPHODIESTERASE"/>
    <property type="match status" value="1"/>
</dbReference>
<sequence>MPRICCRLSESDSGQIDSRPISESRGATPGAPALGYSWRYDESLHSLEKSRCFKLETPADLLDLHNVLPVNCRLATPLVQFNSVKLCNLVEFPLATLAVASLRKVAAQLGLTALKLQNFALAVERASPRDSSLESQLVVDRFQLMHLLTCEDGSLRHLCRDPVLQLCAIVAALVRSLPRPGRGSSSWQTKHCQLPAKHAPEAASGSRPASVFEKLPQANFLESLSPDIRNRVVDLVDRIVLFTETARHMSDLLKAVPGDEEAATAFRLGFALKLSDMSHNFRAFQVHSKLVECLREEFYRQRGREQELGADGKERFAALSKSQVQFLSVFIEPLARRWSALSGNSTAAAQMLDQLSHNIQTWTMLSGIQQGPRYIDNRVRFRMSALAEERRACLRRARVTSSVLFLALSYGLAGDADDVQRILAEHAAEELRPSGAGASEGPRAPRDRHGGA</sequence>
<dbReference type="InterPro" id="IPR036971">
    <property type="entry name" value="PDEase_catalytic_dom_sf"/>
</dbReference>
<organism evidence="5">
    <name type="scientific">Tetraselmis sp. GSL018</name>
    <dbReference type="NCBI Taxonomy" id="582737"/>
    <lineage>
        <taxon>Eukaryota</taxon>
        <taxon>Viridiplantae</taxon>
        <taxon>Chlorophyta</taxon>
        <taxon>core chlorophytes</taxon>
        <taxon>Chlorodendrophyceae</taxon>
        <taxon>Chlorodendrales</taxon>
        <taxon>Chlorodendraceae</taxon>
        <taxon>Tetraselmis</taxon>
    </lineage>
</organism>
<keyword evidence="1" id="KW-0479">Metal-binding</keyword>
<feature type="region of interest" description="Disordered" evidence="3">
    <location>
        <begin position="430"/>
        <end position="452"/>
    </location>
</feature>
<proteinExistence type="predicted"/>
<evidence type="ECO:0000259" key="4">
    <source>
        <dbReference type="Pfam" id="PF00233"/>
    </source>
</evidence>
<dbReference type="GO" id="GO:0007165">
    <property type="term" value="P:signal transduction"/>
    <property type="evidence" value="ECO:0007669"/>
    <property type="project" value="InterPro"/>
</dbReference>
<reference evidence="5" key="1">
    <citation type="submission" date="2014-05" db="EMBL/GenBank/DDBJ databases">
        <title>The transcriptome of the halophilic microalga Tetraselmis sp. GSL018 isolated from the Great Salt Lake, Utah.</title>
        <authorList>
            <person name="Jinkerson R.E."/>
            <person name="D'Adamo S."/>
            <person name="Posewitz M.C."/>
        </authorList>
    </citation>
    <scope>NUCLEOTIDE SEQUENCE</scope>
    <source>
        <strain evidence="5">GSL018</strain>
    </source>
</reference>
<dbReference type="GO" id="GO:0046872">
    <property type="term" value="F:metal ion binding"/>
    <property type="evidence" value="ECO:0007669"/>
    <property type="project" value="UniProtKB-KW"/>
</dbReference>
<dbReference type="EMBL" id="GBEZ01014694">
    <property type="protein sequence ID" value="JAC71400.1"/>
    <property type="molecule type" value="Transcribed_RNA"/>
</dbReference>
<dbReference type="AlphaFoldDB" id="A0A061RL66"/>
<dbReference type="SUPFAM" id="SSF109604">
    <property type="entry name" value="HD-domain/PDEase-like"/>
    <property type="match status" value="1"/>
</dbReference>
<dbReference type="Gene3D" id="1.10.1300.10">
    <property type="entry name" value="3'5'-cyclic nucleotide phosphodiesterase, catalytic domain"/>
    <property type="match status" value="1"/>
</dbReference>
<evidence type="ECO:0000256" key="3">
    <source>
        <dbReference type="SAM" id="MobiDB-lite"/>
    </source>
</evidence>
<evidence type="ECO:0000256" key="2">
    <source>
        <dbReference type="ARBA" id="ARBA00022801"/>
    </source>
</evidence>
<dbReference type="Pfam" id="PF00233">
    <property type="entry name" value="PDEase_I"/>
    <property type="match status" value="1"/>
</dbReference>
<feature type="compositionally biased region" description="Basic and acidic residues" evidence="3">
    <location>
        <begin position="443"/>
        <end position="452"/>
    </location>
</feature>